<reference evidence="3" key="1">
    <citation type="submission" date="2021-02" db="EMBL/GenBank/DDBJ databases">
        <title>Comparative genomics reveals that relaxation of natural selection precedes convergent phenotypic evolution of cavefish.</title>
        <authorList>
            <person name="Peng Z."/>
        </authorList>
    </citation>
    <scope>NUCLEOTIDE SEQUENCE</scope>
    <source>
        <tissue evidence="3">Muscle</tissue>
    </source>
</reference>
<comment type="caution">
    <text evidence="3">The sequence shown here is derived from an EMBL/GenBank/DDBJ whole genome shotgun (WGS) entry which is preliminary data.</text>
</comment>
<protein>
    <recommendedName>
        <fullName evidence="2">C-type lectin domain-containing protein</fullName>
    </recommendedName>
</protein>
<sequence length="127" mass="14439">MRGLVLLFLVFSGENAAAEDCKFGWTPFGVECFKFFPQSVNWITAEEKQWLWTDGSPFDYTNWCNTEPNNQNDSERCLELNYTTFTLIDFETSNSTPNYCWNLMTWCSGQSLPAATSPGRLGSSESV</sequence>
<evidence type="ECO:0000313" key="3">
    <source>
        <dbReference type="EMBL" id="KAI7789583.1"/>
    </source>
</evidence>
<dbReference type="AlphaFoldDB" id="A0A9W7T268"/>
<dbReference type="InterPro" id="IPR016186">
    <property type="entry name" value="C-type_lectin-like/link_sf"/>
</dbReference>
<dbReference type="SUPFAM" id="SSF56436">
    <property type="entry name" value="C-type lectin-like"/>
    <property type="match status" value="1"/>
</dbReference>
<dbReference type="Proteomes" id="UP001059041">
    <property type="component" value="Unassembled WGS sequence"/>
</dbReference>
<dbReference type="InterPro" id="IPR001304">
    <property type="entry name" value="C-type_lectin-like"/>
</dbReference>
<proteinExistence type="predicted"/>
<keyword evidence="1" id="KW-0732">Signal</keyword>
<name>A0A9W7T268_TRIRA</name>
<dbReference type="Pfam" id="PF00059">
    <property type="entry name" value="Lectin_C"/>
    <property type="match status" value="1"/>
</dbReference>
<evidence type="ECO:0000259" key="2">
    <source>
        <dbReference type="PROSITE" id="PS50041"/>
    </source>
</evidence>
<accession>A0A9W7T268</accession>
<organism evidence="3 4">
    <name type="scientific">Triplophysa rosa</name>
    <name type="common">Cave loach</name>
    <dbReference type="NCBI Taxonomy" id="992332"/>
    <lineage>
        <taxon>Eukaryota</taxon>
        <taxon>Metazoa</taxon>
        <taxon>Chordata</taxon>
        <taxon>Craniata</taxon>
        <taxon>Vertebrata</taxon>
        <taxon>Euteleostomi</taxon>
        <taxon>Actinopterygii</taxon>
        <taxon>Neopterygii</taxon>
        <taxon>Teleostei</taxon>
        <taxon>Ostariophysi</taxon>
        <taxon>Cypriniformes</taxon>
        <taxon>Nemacheilidae</taxon>
        <taxon>Triplophysa</taxon>
    </lineage>
</organism>
<gene>
    <name evidence="3" type="ORF">IRJ41_004122</name>
</gene>
<feature type="chain" id="PRO_5040899932" description="C-type lectin domain-containing protein" evidence="1">
    <location>
        <begin position="19"/>
        <end position="127"/>
    </location>
</feature>
<dbReference type="PROSITE" id="PS50041">
    <property type="entry name" value="C_TYPE_LECTIN_2"/>
    <property type="match status" value="1"/>
</dbReference>
<dbReference type="EMBL" id="JAFHDT010000425">
    <property type="protein sequence ID" value="KAI7789583.1"/>
    <property type="molecule type" value="Genomic_DNA"/>
</dbReference>
<feature type="signal peptide" evidence="1">
    <location>
        <begin position="1"/>
        <end position="18"/>
    </location>
</feature>
<keyword evidence="4" id="KW-1185">Reference proteome</keyword>
<evidence type="ECO:0000256" key="1">
    <source>
        <dbReference type="SAM" id="SignalP"/>
    </source>
</evidence>
<evidence type="ECO:0000313" key="4">
    <source>
        <dbReference type="Proteomes" id="UP001059041"/>
    </source>
</evidence>
<feature type="domain" description="C-type lectin" evidence="2">
    <location>
        <begin position="42"/>
        <end position="101"/>
    </location>
</feature>
<dbReference type="Gene3D" id="3.10.100.10">
    <property type="entry name" value="Mannose-Binding Protein A, subunit A"/>
    <property type="match status" value="1"/>
</dbReference>
<dbReference type="InterPro" id="IPR016187">
    <property type="entry name" value="CTDL_fold"/>
</dbReference>